<reference evidence="1" key="2">
    <citation type="journal article" date="2022" name="New Phytol.">
        <title>Evolutionary transition to the ectomycorrhizal habit in the genomes of a hyperdiverse lineage of mushroom-forming fungi.</title>
        <authorList>
            <person name="Looney B."/>
            <person name="Miyauchi S."/>
            <person name="Morin E."/>
            <person name="Drula E."/>
            <person name="Courty P.E."/>
            <person name="Kohler A."/>
            <person name="Kuo A."/>
            <person name="LaButti K."/>
            <person name="Pangilinan J."/>
            <person name="Lipzen A."/>
            <person name="Riley R."/>
            <person name="Andreopoulos W."/>
            <person name="He G."/>
            <person name="Johnson J."/>
            <person name="Nolan M."/>
            <person name="Tritt A."/>
            <person name="Barry K.W."/>
            <person name="Grigoriev I.V."/>
            <person name="Nagy L.G."/>
            <person name="Hibbett D."/>
            <person name="Henrissat B."/>
            <person name="Matheny P.B."/>
            <person name="Labbe J."/>
            <person name="Martin F.M."/>
        </authorList>
    </citation>
    <scope>NUCLEOTIDE SEQUENCE</scope>
    <source>
        <strain evidence="1">HHB10654</strain>
    </source>
</reference>
<reference evidence="1" key="1">
    <citation type="submission" date="2021-03" db="EMBL/GenBank/DDBJ databases">
        <authorList>
            <consortium name="DOE Joint Genome Institute"/>
            <person name="Ahrendt S."/>
            <person name="Looney B.P."/>
            <person name="Miyauchi S."/>
            <person name="Morin E."/>
            <person name="Drula E."/>
            <person name="Courty P.E."/>
            <person name="Chicoki N."/>
            <person name="Fauchery L."/>
            <person name="Kohler A."/>
            <person name="Kuo A."/>
            <person name="Labutti K."/>
            <person name="Pangilinan J."/>
            <person name="Lipzen A."/>
            <person name="Riley R."/>
            <person name="Andreopoulos W."/>
            <person name="He G."/>
            <person name="Johnson J."/>
            <person name="Barry K.W."/>
            <person name="Grigoriev I.V."/>
            <person name="Nagy L."/>
            <person name="Hibbett D."/>
            <person name="Henrissat B."/>
            <person name="Matheny P.B."/>
            <person name="Labbe J."/>
            <person name="Martin F."/>
        </authorList>
    </citation>
    <scope>NUCLEOTIDE SEQUENCE</scope>
    <source>
        <strain evidence="1">HHB10654</strain>
    </source>
</reference>
<gene>
    <name evidence="1" type="ORF">BV25DRAFT_666288</name>
</gene>
<protein>
    <submittedName>
        <fullName evidence="1">Uncharacterized protein</fullName>
    </submittedName>
</protein>
<keyword evidence="2" id="KW-1185">Reference proteome</keyword>
<accession>A0ACB8T0R1</accession>
<evidence type="ECO:0000313" key="2">
    <source>
        <dbReference type="Proteomes" id="UP000814140"/>
    </source>
</evidence>
<comment type="caution">
    <text evidence="1">The sequence shown here is derived from an EMBL/GenBank/DDBJ whole genome shotgun (WGS) entry which is preliminary data.</text>
</comment>
<dbReference type="Proteomes" id="UP000814140">
    <property type="component" value="Unassembled WGS sequence"/>
</dbReference>
<evidence type="ECO:0000313" key="1">
    <source>
        <dbReference type="EMBL" id="KAI0062285.1"/>
    </source>
</evidence>
<sequence>MFTRISLYAISTPVRRNVCLPASPFLPHPAFLPMTSRRFTQQAGNDRWQMLNVGNASIREGGDRLPPQRTVSRTPAELWAANSVQAMKHLPPPKDAYAGRSFEVRNGDVGGALALLQACLQRNKVYTELRMTTRHEQKGEKRRRLRSERWRRRFANEVRNKVQLVNAIRRRGA</sequence>
<name>A0ACB8T0R1_9AGAM</name>
<dbReference type="EMBL" id="MU277208">
    <property type="protein sequence ID" value="KAI0062285.1"/>
    <property type="molecule type" value="Genomic_DNA"/>
</dbReference>
<proteinExistence type="predicted"/>
<organism evidence="1 2">
    <name type="scientific">Artomyces pyxidatus</name>
    <dbReference type="NCBI Taxonomy" id="48021"/>
    <lineage>
        <taxon>Eukaryota</taxon>
        <taxon>Fungi</taxon>
        <taxon>Dikarya</taxon>
        <taxon>Basidiomycota</taxon>
        <taxon>Agaricomycotina</taxon>
        <taxon>Agaricomycetes</taxon>
        <taxon>Russulales</taxon>
        <taxon>Auriscalpiaceae</taxon>
        <taxon>Artomyces</taxon>
    </lineage>
</organism>